<dbReference type="EMBL" id="AP035787">
    <property type="protein sequence ID" value="BFO75142.1"/>
    <property type="molecule type" value="Genomic_DNA"/>
</dbReference>
<reference evidence="4" key="1">
    <citation type="submission" date="2024-07" db="EMBL/GenBank/DDBJ databases">
        <title>Complete genome sequence of Prevotella sp. YM-2024 GTC17259.</title>
        <authorList>
            <person name="Hayashi M."/>
            <person name="Muto Y."/>
            <person name="Tanaka K."/>
            <person name="Niwa H."/>
        </authorList>
    </citation>
    <scope>NUCLEOTIDE SEQUENCE</scope>
    <source>
        <strain evidence="4">GTC17259</strain>
    </source>
</reference>
<dbReference type="GO" id="GO:0005524">
    <property type="term" value="F:ATP binding"/>
    <property type="evidence" value="ECO:0007669"/>
    <property type="project" value="UniProtKB-KW"/>
</dbReference>
<dbReference type="Gene3D" id="3.40.50.300">
    <property type="entry name" value="P-loop containing nucleotide triphosphate hydrolases"/>
    <property type="match status" value="1"/>
</dbReference>
<dbReference type="SMART" id="SM00382">
    <property type="entry name" value="AAA"/>
    <property type="match status" value="1"/>
</dbReference>
<accession>A0AB33JA94</accession>
<dbReference type="AlphaFoldDB" id="A0AB33JA94"/>
<dbReference type="PANTHER" id="PTHR43119">
    <property type="entry name" value="ABC TRANSPORT PROTEIN ATP-BINDING COMPONENT-RELATED"/>
    <property type="match status" value="1"/>
</dbReference>
<evidence type="ECO:0000256" key="1">
    <source>
        <dbReference type="ARBA" id="ARBA00022741"/>
    </source>
</evidence>
<dbReference type="PANTHER" id="PTHR43119:SF1">
    <property type="entry name" value="ABC TRANSPORTER DOMAIN-CONTAINING PROTEIN"/>
    <property type="match status" value="1"/>
</dbReference>
<keyword evidence="2 4" id="KW-0067">ATP-binding</keyword>
<dbReference type="Pfam" id="PF00005">
    <property type="entry name" value="ABC_tran"/>
    <property type="match status" value="1"/>
</dbReference>
<feature type="domain" description="AAA+ ATPase" evidence="3">
    <location>
        <begin position="27"/>
        <end position="206"/>
    </location>
</feature>
<protein>
    <submittedName>
        <fullName evidence="4">Urea ABC transporter ATP-binding subunit UrtE</fullName>
    </submittedName>
</protein>
<name>A0AB33JA94_9BACT</name>
<dbReference type="InterPro" id="IPR003593">
    <property type="entry name" value="AAA+_ATPase"/>
</dbReference>
<evidence type="ECO:0000256" key="2">
    <source>
        <dbReference type="ARBA" id="ARBA00022840"/>
    </source>
</evidence>
<gene>
    <name evidence="4" type="primary">urtE</name>
    <name evidence="4" type="ORF">GTC17259_01920</name>
</gene>
<dbReference type="SUPFAM" id="SSF52540">
    <property type="entry name" value="P-loop containing nucleoside triphosphate hydrolases"/>
    <property type="match status" value="1"/>
</dbReference>
<dbReference type="GO" id="GO:0016887">
    <property type="term" value="F:ATP hydrolysis activity"/>
    <property type="evidence" value="ECO:0007669"/>
    <property type="project" value="InterPro"/>
</dbReference>
<dbReference type="InterPro" id="IPR003439">
    <property type="entry name" value="ABC_transporter-like_ATP-bd"/>
</dbReference>
<dbReference type="InterPro" id="IPR027417">
    <property type="entry name" value="P-loop_NTPase"/>
</dbReference>
<organism evidence="4">
    <name type="scientific">Prevotella sp. GTC17259</name>
    <dbReference type="NCBI Taxonomy" id="3236795"/>
    <lineage>
        <taxon>Bacteria</taxon>
        <taxon>Pseudomonadati</taxon>
        <taxon>Bacteroidota</taxon>
        <taxon>Bacteroidia</taxon>
        <taxon>Bacteroidales</taxon>
        <taxon>Prevotellaceae</taxon>
        <taxon>Prevotella</taxon>
    </lineage>
</organism>
<sequence length="206" mass="23181">MLEIKDPSLTLGGRELLRPHHSFIVHEGEILCVTGDKGSGKTALLRALMGLQPLDSGFINTDGDLLDERSAPYLRKEMGYVPQHLDLPHETVEQLTEEYLCMQVNALQPVDREQLLAQWRAMGIDKAYWQKRVEDVPRGMLQWILVSLIAVTKKKYVLVDEWDVALNRQLVMMALRQMADNGAAVVVVSNDGTIYSGCQKHIALSE</sequence>
<evidence type="ECO:0000313" key="4">
    <source>
        <dbReference type="EMBL" id="BFO75142.1"/>
    </source>
</evidence>
<keyword evidence="1" id="KW-0547">Nucleotide-binding</keyword>
<evidence type="ECO:0000259" key="3">
    <source>
        <dbReference type="SMART" id="SM00382"/>
    </source>
</evidence>
<proteinExistence type="predicted"/>